<proteinExistence type="predicted"/>
<sequence>MAITQLDFCKPFFSATLIEGEANFQLTGQAILLNLATEPFNVNTQALEFYESKIVGNVTLKDLKRVLLIEGFDAYPDEQALLAEVKTTWPLAYDVRGEDRLKGIDFWMSPKQKIGNLAFSMYHAGSVPLKVGLHQTHVGFKHLREIHTQIVGFGKMQQCFEKDISTLYLEDPLAPGASHKPMYDANGNYPWHQYETITPGIFMAIELEMEPEDAVNPNKQLETA</sequence>
<organism evidence="1 2">
    <name type="scientific">Vibrio paucivorans</name>
    <dbReference type="NCBI Taxonomy" id="2829489"/>
    <lineage>
        <taxon>Bacteria</taxon>
        <taxon>Pseudomonadati</taxon>
        <taxon>Pseudomonadota</taxon>
        <taxon>Gammaproteobacteria</taxon>
        <taxon>Vibrionales</taxon>
        <taxon>Vibrionaceae</taxon>
        <taxon>Vibrio</taxon>
    </lineage>
</organism>
<name>A0A9X3HTM9_9VIBR</name>
<reference evidence="1" key="1">
    <citation type="submission" date="2022-02" db="EMBL/GenBank/DDBJ databases">
        <title>Vibrio sp. nov., a new bacterium isolated from Bohai sea, China.</title>
        <authorList>
            <person name="Yuan Y."/>
        </authorList>
    </citation>
    <scope>NUCLEOTIDE SEQUENCE</scope>
    <source>
        <strain evidence="1">DBSS07</strain>
    </source>
</reference>
<evidence type="ECO:0000313" key="2">
    <source>
        <dbReference type="Proteomes" id="UP001155586"/>
    </source>
</evidence>
<dbReference type="EMBL" id="JAKRRX010000142">
    <property type="protein sequence ID" value="MCW8335788.1"/>
    <property type="molecule type" value="Genomic_DNA"/>
</dbReference>
<protein>
    <submittedName>
        <fullName evidence="1">Uncharacterized protein</fullName>
    </submittedName>
</protein>
<gene>
    <name evidence="1" type="ORF">MD483_18415</name>
</gene>
<dbReference type="RefSeq" id="WP_265688871.1">
    <property type="nucleotide sequence ID" value="NZ_JAKRRX010000142.1"/>
</dbReference>
<keyword evidence="2" id="KW-1185">Reference proteome</keyword>
<dbReference type="AlphaFoldDB" id="A0A9X3HTM9"/>
<accession>A0A9X3HTM9</accession>
<comment type="caution">
    <text evidence="1">The sequence shown here is derived from an EMBL/GenBank/DDBJ whole genome shotgun (WGS) entry which is preliminary data.</text>
</comment>
<dbReference type="Proteomes" id="UP001155586">
    <property type="component" value="Unassembled WGS sequence"/>
</dbReference>
<evidence type="ECO:0000313" key="1">
    <source>
        <dbReference type="EMBL" id="MCW8335788.1"/>
    </source>
</evidence>